<evidence type="ECO:0000256" key="1">
    <source>
        <dbReference type="ARBA" id="ARBA00004141"/>
    </source>
</evidence>
<dbReference type="GO" id="GO:0004930">
    <property type="term" value="F:G protein-coupled receptor activity"/>
    <property type="evidence" value="ECO:0007669"/>
    <property type="project" value="UniProtKB-KW"/>
</dbReference>
<keyword evidence="3 9" id="KW-1133">Transmembrane helix</keyword>
<feature type="domain" description="G-protein coupled receptors family 2 profile 2" evidence="10">
    <location>
        <begin position="47"/>
        <end position="310"/>
    </location>
</feature>
<name>A0A9W7LCR4_9STRA</name>
<dbReference type="InterPro" id="IPR017981">
    <property type="entry name" value="GPCR_2-like_7TM"/>
</dbReference>
<feature type="transmembrane region" description="Helical" evidence="9">
    <location>
        <begin position="47"/>
        <end position="70"/>
    </location>
</feature>
<keyword evidence="2 9" id="KW-0812">Transmembrane</keyword>
<feature type="transmembrane region" description="Helical" evidence="9">
    <location>
        <begin position="209"/>
        <end position="234"/>
    </location>
</feature>
<gene>
    <name evidence="12" type="ORF">TrCOL_g6560</name>
</gene>
<dbReference type="PRINTS" id="PR02000">
    <property type="entry name" value="GCR1PLANT"/>
</dbReference>
<evidence type="ECO:0000256" key="6">
    <source>
        <dbReference type="ARBA" id="ARBA00023170"/>
    </source>
</evidence>
<keyword evidence="5 9" id="KW-0472">Membrane</keyword>
<dbReference type="PROSITE" id="PS50262">
    <property type="entry name" value="G_PROTEIN_RECEP_F1_2"/>
    <property type="match status" value="1"/>
</dbReference>
<evidence type="ECO:0000256" key="7">
    <source>
        <dbReference type="ARBA" id="ARBA00023224"/>
    </source>
</evidence>
<feature type="transmembrane region" description="Helical" evidence="9">
    <location>
        <begin position="255"/>
        <end position="274"/>
    </location>
</feature>
<evidence type="ECO:0000256" key="9">
    <source>
        <dbReference type="SAM" id="Phobius"/>
    </source>
</evidence>
<dbReference type="InterPro" id="IPR022340">
    <property type="entry name" value="GPCR_GCR1_put"/>
</dbReference>
<comment type="caution">
    <text evidence="12">The sequence shown here is derived from an EMBL/GenBank/DDBJ whole genome shotgun (WGS) entry which is preliminary data.</text>
</comment>
<protein>
    <recommendedName>
        <fullName evidence="14">G-protein coupled receptors family 2 profile 2 domain-containing protein</fullName>
    </recommendedName>
</protein>
<sequence>MVNSLLSAGPDSLTNSLSASSPGIGDEEDDYGDGSILGLTEKQNRTLMFITIIESSLSFTGSLIIIMSYLSFRKLRKFSLRLVFWLSVSDLGNCISYFLGDPKVGWLCTGQAMIMSLFELSSVLWTTVIALTLFRLIVMQKTSSHLMPKFLLYCFGLPFICMFLPLFTNSYGDTGAWCWIETPQENEDEDDDASMTKALLNEGTMWRILLFYLPLWIAIAFNSVVYIVVTNTLARVARTQASETRPKYLKMIRRLRMYPLILVFCWMGATVNRIQNVIYPDKPIYNLYLFQVSTRSLQGVLNAIVYGLNNHVMGEWATLMAGCLKEKGESGTTEEGSSDGDEDEEAGIFDEGGHDDNGDRGGGHENDMKKSLLSK</sequence>
<dbReference type="Gene3D" id="1.20.1070.10">
    <property type="entry name" value="Rhodopsin 7-helix transmembrane proteins"/>
    <property type="match status" value="1"/>
</dbReference>
<dbReference type="AlphaFoldDB" id="A0A9W7LCR4"/>
<feature type="compositionally biased region" description="Polar residues" evidence="8">
    <location>
        <begin position="1"/>
        <end position="21"/>
    </location>
</feature>
<dbReference type="EMBL" id="BRYA01001534">
    <property type="protein sequence ID" value="GMI45103.1"/>
    <property type="molecule type" value="Genomic_DNA"/>
</dbReference>
<dbReference type="GO" id="GO:0007189">
    <property type="term" value="P:adenylate cyclase-activating G protein-coupled receptor signaling pathway"/>
    <property type="evidence" value="ECO:0007669"/>
    <property type="project" value="TreeGrafter"/>
</dbReference>
<dbReference type="InterPro" id="IPR022343">
    <property type="entry name" value="GCR1-cAMP_receptor"/>
</dbReference>
<dbReference type="InterPro" id="IPR017452">
    <property type="entry name" value="GPCR_Rhodpsn_7TM"/>
</dbReference>
<evidence type="ECO:0000256" key="5">
    <source>
        <dbReference type="ARBA" id="ARBA00023136"/>
    </source>
</evidence>
<keyword evidence="6" id="KW-0675">Receptor</keyword>
<dbReference type="PRINTS" id="PR02001">
    <property type="entry name" value="GCR1CAMPR"/>
</dbReference>
<dbReference type="GO" id="GO:0007166">
    <property type="term" value="P:cell surface receptor signaling pathway"/>
    <property type="evidence" value="ECO:0007669"/>
    <property type="project" value="InterPro"/>
</dbReference>
<feature type="compositionally biased region" description="Acidic residues" evidence="8">
    <location>
        <begin position="336"/>
        <end position="348"/>
    </location>
</feature>
<evidence type="ECO:0008006" key="14">
    <source>
        <dbReference type="Google" id="ProtNLM"/>
    </source>
</evidence>
<keyword evidence="4" id="KW-0297">G-protein coupled receptor</keyword>
<reference evidence="13" key="1">
    <citation type="journal article" date="2023" name="Commun. Biol.">
        <title>Genome analysis of Parmales, the sister group of diatoms, reveals the evolutionary specialization of diatoms from phago-mixotrophs to photoautotrophs.</title>
        <authorList>
            <person name="Ban H."/>
            <person name="Sato S."/>
            <person name="Yoshikawa S."/>
            <person name="Yamada K."/>
            <person name="Nakamura Y."/>
            <person name="Ichinomiya M."/>
            <person name="Sato N."/>
            <person name="Blanc-Mathieu R."/>
            <person name="Endo H."/>
            <person name="Kuwata A."/>
            <person name="Ogata H."/>
        </authorList>
    </citation>
    <scope>NUCLEOTIDE SEQUENCE [LARGE SCALE GENOMIC DNA]</scope>
</reference>
<keyword evidence="7" id="KW-0807">Transducer</keyword>
<evidence type="ECO:0000313" key="12">
    <source>
        <dbReference type="EMBL" id="GMI45103.1"/>
    </source>
</evidence>
<dbReference type="PROSITE" id="PS50261">
    <property type="entry name" value="G_PROTEIN_RECEP_F2_4"/>
    <property type="match status" value="1"/>
</dbReference>
<evidence type="ECO:0000259" key="10">
    <source>
        <dbReference type="PROSITE" id="PS50261"/>
    </source>
</evidence>
<keyword evidence="13" id="KW-1185">Reference proteome</keyword>
<organism evidence="12 13">
    <name type="scientific">Triparma columacea</name>
    <dbReference type="NCBI Taxonomy" id="722753"/>
    <lineage>
        <taxon>Eukaryota</taxon>
        <taxon>Sar</taxon>
        <taxon>Stramenopiles</taxon>
        <taxon>Ochrophyta</taxon>
        <taxon>Bolidophyceae</taxon>
        <taxon>Parmales</taxon>
        <taxon>Triparmaceae</taxon>
        <taxon>Triparma</taxon>
    </lineage>
</organism>
<evidence type="ECO:0000256" key="3">
    <source>
        <dbReference type="ARBA" id="ARBA00022989"/>
    </source>
</evidence>
<dbReference type="OrthoDB" id="100006at2759"/>
<accession>A0A9W7LCR4</accession>
<evidence type="ECO:0000256" key="2">
    <source>
        <dbReference type="ARBA" id="ARBA00022692"/>
    </source>
</evidence>
<feature type="transmembrane region" description="Helical" evidence="9">
    <location>
        <begin position="82"/>
        <end position="100"/>
    </location>
</feature>
<dbReference type="SUPFAM" id="SSF81321">
    <property type="entry name" value="Family A G protein-coupled receptor-like"/>
    <property type="match status" value="1"/>
</dbReference>
<dbReference type="Pfam" id="PF05462">
    <property type="entry name" value="Dicty_CAR"/>
    <property type="match status" value="2"/>
</dbReference>
<feature type="region of interest" description="Disordered" evidence="8">
    <location>
        <begin position="1"/>
        <end position="30"/>
    </location>
</feature>
<feature type="domain" description="G-protein coupled receptors family 1 profile" evidence="11">
    <location>
        <begin position="178"/>
        <end position="306"/>
    </location>
</feature>
<feature type="transmembrane region" description="Helical" evidence="9">
    <location>
        <begin position="112"/>
        <end position="138"/>
    </location>
</feature>
<evidence type="ECO:0000256" key="4">
    <source>
        <dbReference type="ARBA" id="ARBA00023040"/>
    </source>
</evidence>
<proteinExistence type="predicted"/>
<comment type="subcellular location">
    <subcellularLocation>
        <location evidence="1">Membrane</location>
        <topology evidence="1">Multi-pass membrane protein</topology>
    </subcellularLocation>
</comment>
<evidence type="ECO:0000256" key="8">
    <source>
        <dbReference type="SAM" id="MobiDB-lite"/>
    </source>
</evidence>
<feature type="region of interest" description="Disordered" evidence="8">
    <location>
        <begin position="327"/>
        <end position="375"/>
    </location>
</feature>
<dbReference type="Proteomes" id="UP001165065">
    <property type="component" value="Unassembled WGS sequence"/>
</dbReference>
<dbReference type="PANTHER" id="PTHR23112:SF0">
    <property type="entry name" value="TRANSMEMBRANE PROTEIN 116"/>
    <property type="match status" value="1"/>
</dbReference>
<evidence type="ECO:0000313" key="13">
    <source>
        <dbReference type="Proteomes" id="UP001165065"/>
    </source>
</evidence>
<dbReference type="PANTHER" id="PTHR23112">
    <property type="entry name" value="G PROTEIN-COUPLED RECEPTOR 157-RELATED"/>
    <property type="match status" value="1"/>
</dbReference>
<evidence type="ECO:0000259" key="11">
    <source>
        <dbReference type="PROSITE" id="PS50262"/>
    </source>
</evidence>
<dbReference type="GO" id="GO:0005886">
    <property type="term" value="C:plasma membrane"/>
    <property type="evidence" value="ECO:0007669"/>
    <property type="project" value="TreeGrafter"/>
</dbReference>
<feature type="compositionally biased region" description="Basic and acidic residues" evidence="8">
    <location>
        <begin position="351"/>
        <end position="375"/>
    </location>
</feature>
<feature type="transmembrane region" description="Helical" evidence="9">
    <location>
        <begin position="150"/>
        <end position="167"/>
    </location>
</feature>